<evidence type="ECO:0000256" key="4">
    <source>
        <dbReference type="ARBA" id="ARBA00022807"/>
    </source>
</evidence>
<dbReference type="SUPFAM" id="SSF54001">
    <property type="entry name" value="Cysteine proteinases"/>
    <property type="match status" value="1"/>
</dbReference>
<organism evidence="6 7">
    <name type="scientific">Rhipicephalus microplus</name>
    <name type="common">Cattle tick</name>
    <name type="synonym">Boophilus microplus</name>
    <dbReference type="NCBI Taxonomy" id="6941"/>
    <lineage>
        <taxon>Eukaryota</taxon>
        <taxon>Metazoa</taxon>
        <taxon>Ecdysozoa</taxon>
        <taxon>Arthropoda</taxon>
        <taxon>Chelicerata</taxon>
        <taxon>Arachnida</taxon>
        <taxon>Acari</taxon>
        <taxon>Parasitiformes</taxon>
        <taxon>Ixodida</taxon>
        <taxon>Ixodoidea</taxon>
        <taxon>Ixodidae</taxon>
        <taxon>Rhipicephalinae</taxon>
        <taxon>Rhipicephalus</taxon>
        <taxon>Boophilus</taxon>
    </lineage>
</organism>
<evidence type="ECO:0000313" key="6">
    <source>
        <dbReference type="EMBL" id="KAH8023765.1"/>
    </source>
</evidence>
<dbReference type="Proteomes" id="UP000821866">
    <property type="component" value="Chromosome 6"/>
</dbReference>
<dbReference type="GO" id="GO:0005634">
    <property type="term" value="C:nucleus"/>
    <property type="evidence" value="ECO:0007669"/>
    <property type="project" value="TreeGrafter"/>
</dbReference>
<dbReference type="GO" id="GO:0016926">
    <property type="term" value="P:protein desumoylation"/>
    <property type="evidence" value="ECO:0007669"/>
    <property type="project" value="TreeGrafter"/>
</dbReference>
<evidence type="ECO:0000256" key="3">
    <source>
        <dbReference type="ARBA" id="ARBA00022801"/>
    </source>
</evidence>
<dbReference type="InterPro" id="IPR003653">
    <property type="entry name" value="Peptidase_C48_C"/>
</dbReference>
<dbReference type="AlphaFoldDB" id="A0A9J6DND8"/>
<sequence>MDFRLIGVFESSCPCRDNGWDLETCTEPRFQLLASSMPSTGRGLSDLIKMTQDCSVALQRLEQMVPGFHYSTRSSRTMAGKERLARAAVCTNGTGTATGSDEDWMRDRVQKELRRGRGDKRRIVVRSFGYSVTCKDLKTVLGTNWLNDVVIDFYMALVAARANETPGSLRVHALTTHFFNVLRNRGYDAVRRWTDSVNLFSYDLVFVPIHDQDHWSLAVLNMMHQTFEFYDSMGRKNWKCYQVLMAYLKKEHQDKLKRPLTPDVKWECKYVPNIPQQTNSHDCGVFKPVRNSLAAQYLLSEARKHQTTEKRLCRAHQELQAKMDTYRTYLASSRKGKELHLQYHARGERSVEESARLVGLGLPKPYDKSPDH</sequence>
<dbReference type="VEuPathDB" id="VectorBase:LOC119172438"/>
<dbReference type="Gene3D" id="3.40.395.10">
    <property type="entry name" value="Adenoviral Proteinase, Chain A"/>
    <property type="match status" value="1"/>
</dbReference>
<dbReference type="GO" id="GO:0016929">
    <property type="term" value="F:deSUMOylase activity"/>
    <property type="evidence" value="ECO:0007669"/>
    <property type="project" value="TreeGrafter"/>
</dbReference>
<gene>
    <name evidence="6" type="ORF">HPB51_016660</name>
</gene>
<comment type="similarity">
    <text evidence="1">Belongs to the peptidase C48 family.</text>
</comment>
<dbReference type="Pfam" id="PF02902">
    <property type="entry name" value="Peptidase_C48"/>
    <property type="match status" value="1"/>
</dbReference>
<keyword evidence="7" id="KW-1185">Reference proteome</keyword>
<dbReference type="InterPro" id="IPR038765">
    <property type="entry name" value="Papain-like_cys_pep_sf"/>
</dbReference>
<dbReference type="EMBL" id="JABSTU010000008">
    <property type="protein sequence ID" value="KAH8023765.1"/>
    <property type="molecule type" value="Genomic_DNA"/>
</dbReference>
<keyword evidence="4" id="KW-0788">Thiol protease</keyword>
<dbReference type="PROSITE" id="PS50600">
    <property type="entry name" value="ULP_PROTEASE"/>
    <property type="match status" value="1"/>
</dbReference>
<reference evidence="6" key="1">
    <citation type="journal article" date="2020" name="Cell">
        <title>Large-Scale Comparative Analyses of Tick Genomes Elucidate Their Genetic Diversity and Vector Capacities.</title>
        <authorList>
            <consortium name="Tick Genome and Microbiome Consortium (TIGMIC)"/>
            <person name="Jia N."/>
            <person name="Wang J."/>
            <person name="Shi W."/>
            <person name="Du L."/>
            <person name="Sun Y."/>
            <person name="Zhan W."/>
            <person name="Jiang J.F."/>
            <person name="Wang Q."/>
            <person name="Zhang B."/>
            <person name="Ji P."/>
            <person name="Bell-Sakyi L."/>
            <person name="Cui X.M."/>
            <person name="Yuan T.T."/>
            <person name="Jiang B.G."/>
            <person name="Yang W.F."/>
            <person name="Lam T.T."/>
            <person name="Chang Q.C."/>
            <person name="Ding S.J."/>
            <person name="Wang X.J."/>
            <person name="Zhu J.G."/>
            <person name="Ruan X.D."/>
            <person name="Zhao L."/>
            <person name="Wei J.T."/>
            <person name="Ye R.Z."/>
            <person name="Que T.C."/>
            <person name="Du C.H."/>
            <person name="Zhou Y.H."/>
            <person name="Cheng J.X."/>
            <person name="Dai P.F."/>
            <person name="Guo W.B."/>
            <person name="Han X.H."/>
            <person name="Huang E.J."/>
            <person name="Li L.F."/>
            <person name="Wei W."/>
            <person name="Gao Y.C."/>
            <person name="Liu J.Z."/>
            <person name="Shao H.Z."/>
            <person name="Wang X."/>
            <person name="Wang C.C."/>
            <person name="Yang T.C."/>
            <person name="Huo Q.B."/>
            <person name="Li W."/>
            <person name="Chen H.Y."/>
            <person name="Chen S.E."/>
            <person name="Zhou L.G."/>
            <person name="Ni X.B."/>
            <person name="Tian J.H."/>
            <person name="Sheng Y."/>
            <person name="Liu T."/>
            <person name="Pan Y.S."/>
            <person name="Xia L.Y."/>
            <person name="Li J."/>
            <person name="Zhao F."/>
            <person name="Cao W.C."/>
        </authorList>
    </citation>
    <scope>NUCLEOTIDE SEQUENCE</scope>
    <source>
        <strain evidence="6">Rmic-2018</strain>
    </source>
</reference>
<name>A0A9J6DND8_RHIMP</name>
<dbReference type="GO" id="GO:0006508">
    <property type="term" value="P:proteolysis"/>
    <property type="evidence" value="ECO:0007669"/>
    <property type="project" value="UniProtKB-KW"/>
</dbReference>
<evidence type="ECO:0000256" key="2">
    <source>
        <dbReference type="ARBA" id="ARBA00022670"/>
    </source>
</evidence>
<comment type="caution">
    <text evidence="6">The sequence shown here is derived from an EMBL/GenBank/DDBJ whole genome shotgun (WGS) entry which is preliminary data.</text>
</comment>
<evidence type="ECO:0000256" key="1">
    <source>
        <dbReference type="ARBA" id="ARBA00005234"/>
    </source>
</evidence>
<dbReference type="PANTHER" id="PTHR12606:SF10">
    <property type="entry name" value="SENTRIN-SPECIFIC PROTEASE 5"/>
    <property type="match status" value="1"/>
</dbReference>
<reference evidence="6" key="2">
    <citation type="submission" date="2021-09" db="EMBL/GenBank/DDBJ databases">
        <authorList>
            <person name="Jia N."/>
            <person name="Wang J."/>
            <person name="Shi W."/>
            <person name="Du L."/>
            <person name="Sun Y."/>
            <person name="Zhan W."/>
            <person name="Jiang J."/>
            <person name="Wang Q."/>
            <person name="Zhang B."/>
            <person name="Ji P."/>
            <person name="Sakyi L.B."/>
            <person name="Cui X."/>
            <person name="Yuan T."/>
            <person name="Jiang B."/>
            <person name="Yang W."/>
            <person name="Lam T.T.-Y."/>
            <person name="Chang Q."/>
            <person name="Ding S."/>
            <person name="Wang X."/>
            <person name="Zhu J."/>
            <person name="Ruan X."/>
            <person name="Zhao L."/>
            <person name="Wei J."/>
            <person name="Que T."/>
            <person name="Du C."/>
            <person name="Cheng J."/>
            <person name="Dai P."/>
            <person name="Han X."/>
            <person name="Huang E."/>
            <person name="Gao Y."/>
            <person name="Liu J."/>
            <person name="Shao H."/>
            <person name="Ye R."/>
            <person name="Li L."/>
            <person name="Wei W."/>
            <person name="Wang X."/>
            <person name="Wang C."/>
            <person name="Huo Q."/>
            <person name="Li W."/>
            <person name="Guo W."/>
            <person name="Chen H."/>
            <person name="Chen S."/>
            <person name="Zhou L."/>
            <person name="Zhou L."/>
            <person name="Ni X."/>
            <person name="Tian J."/>
            <person name="Zhou Y."/>
            <person name="Sheng Y."/>
            <person name="Liu T."/>
            <person name="Pan Y."/>
            <person name="Xia L."/>
            <person name="Li J."/>
            <person name="Zhao F."/>
            <person name="Cao W."/>
        </authorList>
    </citation>
    <scope>NUCLEOTIDE SEQUENCE</scope>
    <source>
        <strain evidence="6">Rmic-2018</strain>
        <tissue evidence="6">Larvae</tissue>
    </source>
</reference>
<keyword evidence="2" id="KW-0645">Protease</keyword>
<feature type="domain" description="Ubiquitin-like protease family profile" evidence="5">
    <location>
        <begin position="130"/>
        <end position="294"/>
    </location>
</feature>
<evidence type="ECO:0000313" key="7">
    <source>
        <dbReference type="Proteomes" id="UP000821866"/>
    </source>
</evidence>
<protein>
    <recommendedName>
        <fullName evidence="5">Ubiquitin-like protease family profile domain-containing protein</fullName>
    </recommendedName>
</protein>
<keyword evidence="3" id="KW-0378">Hydrolase</keyword>
<accession>A0A9J6DND8</accession>
<evidence type="ECO:0000259" key="5">
    <source>
        <dbReference type="PROSITE" id="PS50600"/>
    </source>
</evidence>
<dbReference type="PANTHER" id="PTHR12606">
    <property type="entry name" value="SENTRIN/SUMO-SPECIFIC PROTEASE"/>
    <property type="match status" value="1"/>
</dbReference>
<proteinExistence type="inferred from homology"/>